<gene>
    <name evidence="13" type="ORF">G6R29_01450</name>
</gene>
<dbReference type="Pfam" id="PF25596">
    <property type="entry name" value="CPSase_L_D1"/>
    <property type="match status" value="2"/>
</dbReference>
<dbReference type="InterPro" id="IPR005480">
    <property type="entry name" value="CPSase_lsu_oligo"/>
</dbReference>
<evidence type="ECO:0000256" key="9">
    <source>
        <dbReference type="ARBA" id="ARBA00044063"/>
    </source>
</evidence>
<keyword evidence="7 11" id="KW-0067">ATP-binding</keyword>
<dbReference type="PANTHER" id="PTHR11405">
    <property type="entry name" value="CARBAMOYLTRANSFERASE FAMILY MEMBER"/>
    <property type="match status" value="1"/>
</dbReference>
<dbReference type="InterPro" id="IPR058047">
    <property type="entry name" value="CPSase_preATP-grasp"/>
</dbReference>
<keyword evidence="4" id="KW-0436">Ligase</keyword>
<evidence type="ECO:0000313" key="13">
    <source>
        <dbReference type="EMBL" id="MBS9338300.1"/>
    </source>
</evidence>
<dbReference type="Gene3D" id="1.10.1030.10">
    <property type="entry name" value="Carbamoyl-phosphate synthetase, large subunit oligomerisation domain"/>
    <property type="match status" value="1"/>
</dbReference>
<organism evidence="13 14">
    <name type="scientific">Fructobacillus broussonetiae</name>
    <dbReference type="NCBI Taxonomy" id="2713173"/>
    <lineage>
        <taxon>Bacteria</taxon>
        <taxon>Bacillati</taxon>
        <taxon>Bacillota</taxon>
        <taxon>Bacilli</taxon>
        <taxon>Lactobacillales</taxon>
        <taxon>Lactobacillaceae</taxon>
        <taxon>Fructobacillus</taxon>
    </lineage>
</organism>
<protein>
    <recommendedName>
        <fullName evidence="9">carbamoyl-phosphate synthase (ammonia)</fullName>
        <ecNumber evidence="9">6.3.4.16</ecNumber>
    </recommendedName>
</protein>
<dbReference type="PRINTS" id="PR00098">
    <property type="entry name" value="CPSASE"/>
</dbReference>
<dbReference type="EC" id="6.3.4.16" evidence="9"/>
<evidence type="ECO:0000256" key="5">
    <source>
        <dbReference type="ARBA" id="ARBA00022737"/>
    </source>
</evidence>
<accession>A0ABS5R073</accession>
<dbReference type="InterPro" id="IPR013815">
    <property type="entry name" value="ATP_grasp_subdomain_1"/>
</dbReference>
<keyword evidence="5" id="KW-0677">Repeat</keyword>
<dbReference type="EMBL" id="JAAMFK010000001">
    <property type="protein sequence ID" value="MBS9338300.1"/>
    <property type="molecule type" value="Genomic_DNA"/>
</dbReference>
<name>A0ABS5R073_9LACO</name>
<keyword evidence="8" id="KW-0464">Manganese</keyword>
<proteinExistence type="inferred from homology"/>
<dbReference type="SMART" id="SM01096">
    <property type="entry name" value="CPSase_L_D3"/>
    <property type="match status" value="1"/>
</dbReference>
<dbReference type="InterPro" id="IPR005479">
    <property type="entry name" value="CPAse_ATP-bd"/>
</dbReference>
<dbReference type="Gene3D" id="3.30.470.20">
    <property type="entry name" value="ATP-grasp fold, B domain"/>
    <property type="match status" value="1"/>
</dbReference>
<comment type="catalytic activity">
    <reaction evidence="10">
        <text>hydrogencarbonate + NH4(+) + 2 ATP = carbamoyl phosphate + 2 ADP + phosphate + 2 H(+)</text>
        <dbReference type="Rhea" id="RHEA:18029"/>
        <dbReference type="ChEBI" id="CHEBI:15378"/>
        <dbReference type="ChEBI" id="CHEBI:17544"/>
        <dbReference type="ChEBI" id="CHEBI:28938"/>
        <dbReference type="ChEBI" id="CHEBI:30616"/>
        <dbReference type="ChEBI" id="CHEBI:43474"/>
        <dbReference type="ChEBI" id="CHEBI:58228"/>
        <dbReference type="ChEBI" id="CHEBI:456216"/>
        <dbReference type="EC" id="6.3.4.16"/>
    </reaction>
</comment>
<dbReference type="Gene3D" id="3.40.50.20">
    <property type="match status" value="2"/>
</dbReference>
<dbReference type="Gene3D" id="3.30.1490.20">
    <property type="entry name" value="ATP-grasp fold, A domain"/>
    <property type="match status" value="1"/>
</dbReference>
<evidence type="ECO:0000256" key="7">
    <source>
        <dbReference type="ARBA" id="ARBA00022840"/>
    </source>
</evidence>
<keyword evidence="14" id="KW-1185">Reference proteome</keyword>
<comment type="caution">
    <text evidence="13">The sequence shown here is derived from an EMBL/GenBank/DDBJ whole genome shotgun (WGS) entry which is preliminary data.</text>
</comment>
<evidence type="ECO:0000256" key="1">
    <source>
        <dbReference type="ARBA" id="ARBA00001936"/>
    </source>
</evidence>
<dbReference type="Proteomes" id="UP001519504">
    <property type="component" value="Unassembled WGS sequence"/>
</dbReference>
<evidence type="ECO:0000256" key="2">
    <source>
        <dbReference type="ARBA" id="ARBA00001946"/>
    </source>
</evidence>
<evidence type="ECO:0000256" key="6">
    <source>
        <dbReference type="ARBA" id="ARBA00022741"/>
    </source>
</evidence>
<dbReference type="PANTHER" id="PTHR11405:SF53">
    <property type="entry name" value="CARBAMOYL-PHOSPHATE SYNTHASE [AMMONIA], MITOCHONDRIAL"/>
    <property type="match status" value="1"/>
</dbReference>
<keyword evidence="6 11" id="KW-0547">Nucleotide-binding</keyword>
<dbReference type="PROSITE" id="PS50975">
    <property type="entry name" value="ATP_GRASP"/>
    <property type="match status" value="1"/>
</dbReference>
<evidence type="ECO:0000256" key="4">
    <source>
        <dbReference type="ARBA" id="ARBA00022598"/>
    </source>
</evidence>
<evidence type="ECO:0000313" key="14">
    <source>
        <dbReference type="Proteomes" id="UP001519504"/>
    </source>
</evidence>
<comment type="cofactor">
    <cofactor evidence="2">
        <name>Mg(2+)</name>
        <dbReference type="ChEBI" id="CHEBI:18420"/>
    </cofactor>
</comment>
<comment type="cofactor">
    <cofactor evidence="1">
        <name>Mn(2+)</name>
        <dbReference type="ChEBI" id="CHEBI:29035"/>
    </cofactor>
</comment>
<evidence type="ECO:0000256" key="10">
    <source>
        <dbReference type="ARBA" id="ARBA00047359"/>
    </source>
</evidence>
<dbReference type="InterPro" id="IPR036897">
    <property type="entry name" value="CarbamoylP_synth_lsu_oligo_sf"/>
</dbReference>
<evidence type="ECO:0000256" key="8">
    <source>
        <dbReference type="ARBA" id="ARBA00023211"/>
    </source>
</evidence>
<dbReference type="Pfam" id="PF02787">
    <property type="entry name" value="CPSase_L_D3"/>
    <property type="match status" value="1"/>
</dbReference>
<evidence type="ECO:0000259" key="12">
    <source>
        <dbReference type="PROSITE" id="PS50975"/>
    </source>
</evidence>
<dbReference type="SUPFAM" id="SSF56059">
    <property type="entry name" value="Glutathione synthetase ATP-binding domain-like"/>
    <property type="match status" value="1"/>
</dbReference>
<evidence type="ECO:0000256" key="3">
    <source>
        <dbReference type="ARBA" id="ARBA00009799"/>
    </source>
</evidence>
<dbReference type="Pfam" id="PF02786">
    <property type="entry name" value="CPSase_L_D2"/>
    <property type="match status" value="1"/>
</dbReference>
<comment type="similarity">
    <text evidence="3">Belongs to the CarB family.</text>
</comment>
<feature type="domain" description="ATP-grasp" evidence="12">
    <location>
        <begin position="136"/>
        <end position="330"/>
    </location>
</feature>
<dbReference type="InterPro" id="IPR011761">
    <property type="entry name" value="ATP-grasp"/>
</dbReference>
<sequence>MYKRTTEEQQKRVLFLGAGETDFGMQGENDAAIYQALPILKKQGYELFVVEDNPYSLSLESAFAKTIVATLTVQNIKAIIKENAIDSVVPAFAGVRGIRLWQQVLSEWREEDGDKPKTLGMPESTVSLMADQTALYDRLIDAGLSMPEATIVKSQDEANQILRDLELPLLVRAHNPAQATTRRIVKRLDDFEEVVGRVLEQSLTKEAVISKAINGLKEVSLLVLRDSFGNCLQVGASEDMDPIGIHTSDSLSVAPVLTISDQVLQKMRTQAFLVANILKVQGPVHVQLAFDEKTGDMYVIKVSPYLNQLTNRMALLTGYPVMLVSAQLAMGKRIDEVVLPDSYHEKTAMLEPVMDHIVVKLPVFSFGDLEAAGVKVNRQLSSIQKSVGSALGFGRTFIEAMEKAIRAAHFNNRSFSPKYMKNITDDELIQQLIHPQDNRVLLLIEALRRGYEVDELAELTKIDEFYFYQLGHLLEIEQKILNARPTSTVLAEAKKSGLSDGLLARFWQTDFQAIRNLAKEAGIIPTYKALEPSAGEFPEKARQFFATFEEENESAPLCDESVLLIGSGAFRMGDGAAAGYMVNVALSELRAMGYKTIIMNNNAADATLLPHLSNKQYLEPLEVSDVMAVVDQEHPRAILVPGNRRKLIAALQNLGQNVIVLPKDKHQPNGPEDGQSEFALNFFYDGKNAYPLVVTEHQNGEIRLIDEDVSDVDLDEFELRSPGMYQLIWRRESGEWSEHVDLPNFAVDTWLRPMPYGQIAFLSKVLGLSLVRLVIRSWQGGLKPEDLEALVAHMPQLKEGEYAMVSDRTDFDLHLKPEGEIDSTRFEMGAKIVRLLKEDD</sequence>
<evidence type="ECO:0000256" key="11">
    <source>
        <dbReference type="PROSITE-ProRule" id="PRU00409"/>
    </source>
</evidence>
<reference evidence="13 14" key="1">
    <citation type="submission" date="2020-02" db="EMBL/GenBank/DDBJ databases">
        <title>Fructobacillus sp. isolated from paper mulberry of Taiwan.</title>
        <authorList>
            <person name="Lin S.-T."/>
        </authorList>
    </citation>
    <scope>NUCLEOTIDE SEQUENCE [LARGE SCALE GENOMIC DNA]</scope>
    <source>
        <strain evidence="13 14">M2-14</strain>
    </source>
</reference>
<dbReference type="RefSeq" id="WP_213808579.1">
    <property type="nucleotide sequence ID" value="NZ_JAAMFK010000001.1"/>
</dbReference>
<dbReference type="InterPro" id="IPR016185">
    <property type="entry name" value="PreATP-grasp_dom_sf"/>
</dbReference>
<dbReference type="SUPFAM" id="SSF48108">
    <property type="entry name" value="Carbamoyl phosphate synthetase, large subunit connection domain"/>
    <property type="match status" value="1"/>
</dbReference>
<dbReference type="InterPro" id="IPR005483">
    <property type="entry name" value="CPSase_dom"/>
</dbReference>
<dbReference type="SUPFAM" id="SSF52440">
    <property type="entry name" value="PreATP-grasp domain"/>
    <property type="match status" value="2"/>
</dbReference>